<protein>
    <recommendedName>
        <fullName evidence="8">Nickel/cobalt efflux system</fullName>
    </recommendedName>
</protein>
<sequence>MGVYWFMKNKILRGSIPYYSASAGLHIIGIVLLLIAGLHSPSFWGMSFLAYSLGLRHAFDADHIAAIDNTVRKLVQQNKKTYGVGFYFSLGHSTVVFLMAIVVSISVKWAKVKLPFLEAVGGQIGSLVSGSFLIIVALFNLLILVSMHKSLEKMKQGNFDESKLNELLLSRGFLARLLAPLFKCIDHSWQMYPIGFLFGLGFDTATEIALIALSASAAQSSISGLGIIALPVLFAAGMNLMDTTDSVMMSGAYNWAFDTPVRKVYYNLTVTTVSVIAAFVIGGIELLQVVTSMTNVKSWVQNIDFNYLGYILVLIFIAMWGFAYLIWRFFIKKREAI</sequence>
<evidence type="ECO:0000313" key="10">
    <source>
        <dbReference type="Proteomes" id="UP000051015"/>
    </source>
</evidence>
<keyword evidence="10" id="KW-1185">Reference proteome</keyword>
<proteinExistence type="inferred from homology"/>
<feature type="transmembrane region" description="Helical" evidence="8">
    <location>
        <begin position="264"/>
        <end position="287"/>
    </location>
</feature>
<evidence type="ECO:0000256" key="1">
    <source>
        <dbReference type="ARBA" id="ARBA00004127"/>
    </source>
</evidence>
<feature type="transmembrane region" description="Helical" evidence="8">
    <location>
        <begin position="16"/>
        <end position="38"/>
    </location>
</feature>
<comment type="caution">
    <text evidence="9">The sequence shown here is derived from an EMBL/GenBank/DDBJ whole genome shotgun (WGS) entry which is preliminary data.</text>
</comment>
<evidence type="ECO:0000256" key="6">
    <source>
        <dbReference type="ARBA" id="ARBA00022989"/>
    </source>
</evidence>
<dbReference type="PANTHER" id="PTHR31611">
    <property type="entry name" value="HIGH-AFFINITY NICKEL TRANSPORT PROTEIN NIC1"/>
    <property type="match status" value="1"/>
</dbReference>
<evidence type="ECO:0000256" key="4">
    <source>
        <dbReference type="ARBA" id="ARBA00022596"/>
    </source>
</evidence>
<dbReference type="PANTHER" id="PTHR31611:SF0">
    <property type="entry name" value="HIGH-AFFINITY NICKEL TRANSPORT PROTEIN NIC1"/>
    <property type="match status" value="1"/>
</dbReference>
<reference evidence="9 10" key="1">
    <citation type="journal article" date="2015" name="Genome Announc.">
        <title>Expanding the biotechnology potential of lactobacilli through comparative genomics of 213 strains and associated genera.</title>
        <authorList>
            <person name="Sun Z."/>
            <person name="Harris H.M."/>
            <person name="McCann A."/>
            <person name="Guo C."/>
            <person name="Argimon S."/>
            <person name="Zhang W."/>
            <person name="Yang X."/>
            <person name="Jeffery I.B."/>
            <person name="Cooney J.C."/>
            <person name="Kagawa T.F."/>
            <person name="Liu W."/>
            <person name="Song Y."/>
            <person name="Salvetti E."/>
            <person name="Wrobel A."/>
            <person name="Rasinkangas P."/>
            <person name="Parkhill J."/>
            <person name="Rea M.C."/>
            <person name="O'Sullivan O."/>
            <person name="Ritari J."/>
            <person name="Douillard F.P."/>
            <person name="Paul Ross R."/>
            <person name="Yang R."/>
            <person name="Briner A.E."/>
            <person name="Felis G.E."/>
            <person name="de Vos W.M."/>
            <person name="Barrangou R."/>
            <person name="Klaenhammer T.R."/>
            <person name="Caufield P.W."/>
            <person name="Cui Y."/>
            <person name="Zhang H."/>
            <person name="O'Toole P.W."/>
        </authorList>
    </citation>
    <scope>NUCLEOTIDE SEQUENCE [LARGE SCALE GENOMIC DNA]</scope>
    <source>
        <strain evidence="9 10">DSM 21051</strain>
    </source>
</reference>
<evidence type="ECO:0000256" key="7">
    <source>
        <dbReference type="ARBA" id="ARBA00023136"/>
    </source>
</evidence>
<evidence type="ECO:0000313" key="9">
    <source>
        <dbReference type="EMBL" id="KRM97057.1"/>
    </source>
</evidence>
<dbReference type="EMBL" id="AYZD01000009">
    <property type="protein sequence ID" value="KRM97057.1"/>
    <property type="molecule type" value="Genomic_DNA"/>
</dbReference>
<accession>A0A0R2CZ56</accession>
<comment type="subcellular location">
    <subcellularLocation>
        <location evidence="8">Cell membrane</location>
        <topology evidence="8">Multi-pass membrane protein</topology>
    </subcellularLocation>
    <subcellularLocation>
        <location evidence="1">Endomembrane system</location>
        <topology evidence="1">Multi-pass membrane protein</topology>
    </subcellularLocation>
</comment>
<organism evidence="9 10">
    <name type="scientific">Liquorilactobacillus aquaticus DSM 21051</name>
    <dbReference type="NCBI Taxonomy" id="1423725"/>
    <lineage>
        <taxon>Bacteria</taxon>
        <taxon>Bacillati</taxon>
        <taxon>Bacillota</taxon>
        <taxon>Bacilli</taxon>
        <taxon>Lactobacillales</taxon>
        <taxon>Lactobacillaceae</taxon>
        <taxon>Liquorilactobacillus</taxon>
    </lineage>
</organism>
<dbReference type="NCBIfam" id="TIGR00802">
    <property type="entry name" value="nico"/>
    <property type="match status" value="1"/>
</dbReference>
<evidence type="ECO:0000256" key="8">
    <source>
        <dbReference type="RuleBase" id="RU362101"/>
    </source>
</evidence>
<name>A0A0R2CZ56_9LACO</name>
<evidence type="ECO:0000256" key="5">
    <source>
        <dbReference type="ARBA" id="ARBA00022692"/>
    </source>
</evidence>
<feature type="transmembrane region" description="Helical" evidence="8">
    <location>
        <begin position="307"/>
        <end position="327"/>
    </location>
</feature>
<keyword evidence="3 8" id="KW-0813">Transport</keyword>
<gene>
    <name evidence="9" type="ORF">FC19_GL000162</name>
</gene>
<feature type="transmembrane region" description="Helical" evidence="8">
    <location>
        <begin position="221"/>
        <end position="241"/>
    </location>
</feature>
<comment type="similarity">
    <text evidence="2 8">Belongs to the NiCoT transporter (TC 2.A.52) family.</text>
</comment>
<dbReference type="Proteomes" id="UP000051015">
    <property type="component" value="Unassembled WGS sequence"/>
</dbReference>
<feature type="transmembrane region" description="Helical" evidence="8">
    <location>
        <begin position="191"/>
        <end position="215"/>
    </location>
</feature>
<dbReference type="GO" id="GO:0012505">
    <property type="term" value="C:endomembrane system"/>
    <property type="evidence" value="ECO:0007669"/>
    <property type="project" value="UniProtKB-SubCell"/>
</dbReference>
<dbReference type="InterPro" id="IPR004688">
    <property type="entry name" value="Ni/Co_transpt"/>
</dbReference>
<dbReference type="AlphaFoldDB" id="A0A0R2CZ56"/>
<dbReference type="PATRIC" id="fig|1423725.3.peg.166"/>
<keyword evidence="4" id="KW-0533">Nickel</keyword>
<keyword evidence="5 8" id="KW-0812">Transmembrane</keyword>
<feature type="transmembrane region" description="Helical" evidence="8">
    <location>
        <begin position="127"/>
        <end position="145"/>
    </location>
</feature>
<dbReference type="GO" id="GO:0005886">
    <property type="term" value="C:plasma membrane"/>
    <property type="evidence" value="ECO:0007669"/>
    <property type="project" value="UniProtKB-SubCell"/>
</dbReference>
<dbReference type="GO" id="GO:0015099">
    <property type="term" value="F:nickel cation transmembrane transporter activity"/>
    <property type="evidence" value="ECO:0007669"/>
    <property type="project" value="UniProtKB-UniRule"/>
</dbReference>
<dbReference type="Pfam" id="PF03824">
    <property type="entry name" value="NicO"/>
    <property type="match status" value="1"/>
</dbReference>
<keyword evidence="7 8" id="KW-0472">Membrane</keyword>
<dbReference type="STRING" id="1423725.FC19_GL000162"/>
<evidence type="ECO:0000256" key="2">
    <source>
        <dbReference type="ARBA" id="ARBA00010892"/>
    </source>
</evidence>
<keyword evidence="6 8" id="KW-1133">Transmembrane helix</keyword>
<evidence type="ECO:0000256" key="3">
    <source>
        <dbReference type="ARBA" id="ARBA00022448"/>
    </source>
</evidence>
<dbReference type="InterPro" id="IPR011541">
    <property type="entry name" value="Ni/Co_transpt_high_affinity"/>
</dbReference>
<feature type="transmembrane region" description="Helical" evidence="8">
    <location>
        <begin position="82"/>
        <end position="107"/>
    </location>
</feature>